<reference evidence="1 2" key="1">
    <citation type="submission" date="2018-06" db="EMBL/GenBank/DDBJ databases">
        <title>Comparative genomics reveals the genomic features of Rhizophagus irregularis, R. cerebriforme, R. diaphanum and Gigaspora rosea, and their symbiotic lifestyle signature.</title>
        <authorList>
            <person name="Morin E."/>
            <person name="San Clemente H."/>
            <person name="Chen E.C.H."/>
            <person name="De La Providencia I."/>
            <person name="Hainaut M."/>
            <person name="Kuo A."/>
            <person name="Kohler A."/>
            <person name="Murat C."/>
            <person name="Tang N."/>
            <person name="Roy S."/>
            <person name="Loubradou J."/>
            <person name="Henrissat B."/>
            <person name="Grigoriev I.V."/>
            <person name="Corradi N."/>
            <person name="Roux C."/>
            <person name="Martin F.M."/>
        </authorList>
    </citation>
    <scope>NUCLEOTIDE SEQUENCE [LARGE SCALE GENOMIC DNA]</scope>
    <source>
        <strain evidence="1 2">DAOM 194757</strain>
    </source>
</reference>
<dbReference type="Proteomes" id="UP000266673">
    <property type="component" value="Unassembled WGS sequence"/>
</dbReference>
<comment type="caution">
    <text evidence="1">The sequence shown here is derived from an EMBL/GenBank/DDBJ whole genome shotgun (WGS) entry which is preliminary data.</text>
</comment>
<protein>
    <submittedName>
        <fullName evidence="1">Uncharacterized protein</fullName>
    </submittedName>
</protein>
<dbReference type="EMBL" id="QKWP01000495">
    <property type="protein sequence ID" value="RIB19104.1"/>
    <property type="molecule type" value="Genomic_DNA"/>
</dbReference>
<sequence>MARGPGTNTCGECGGKGHNRRWHTRHENKVYDLAINCEFCGGRGHRKELHNDSIESNELDQISLLIPVSIFSCSVALVKADRYHILIAEGNVQLPILEAWSEELGSLNCGLKGFNMTKFPIVNSVHNIM</sequence>
<name>A0A397V996_9GLOM</name>
<keyword evidence="2" id="KW-1185">Reference proteome</keyword>
<gene>
    <name evidence="1" type="ORF">C2G38_2036331</name>
</gene>
<evidence type="ECO:0000313" key="1">
    <source>
        <dbReference type="EMBL" id="RIB19104.1"/>
    </source>
</evidence>
<accession>A0A397V996</accession>
<organism evidence="1 2">
    <name type="scientific">Gigaspora rosea</name>
    <dbReference type="NCBI Taxonomy" id="44941"/>
    <lineage>
        <taxon>Eukaryota</taxon>
        <taxon>Fungi</taxon>
        <taxon>Fungi incertae sedis</taxon>
        <taxon>Mucoromycota</taxon>
        <taxon>Glomeromycotina</taxon>
        <taxon>Glomeromycetes</taxon>
        <taxon>Diversisporales</taxon>
        <taxon>Gigasporaceae</taxon>
        <taxon>Gigaspora</taxon>
    </lineage>
</organism>
<dbReference type="AlphaFoldDB" id="A0A397V996"/>
<proteinExistence type="predicted"/>
<evidence type="ECO:0000313" key="2">
    <source>
        <dbReference type="Proteomes" id="UP000266673"/>
    </source>
</evidence>